<dbReference type="EMBL" id="MHWM01000018">
    <property type="protein sequence ID" value="OHB08837.1"/>
    <property type="molecule type" value="Genomic_DNA"/>
</dbReference>
<proteinExistence type="predicted"/>
<sequence length="85" mass="9696">MEGGASMGVTTLWFSCLNCQRGYKTRKQNHKCTSGRDASCDQQKGIHFDFCEACKWDLSLEFGRQINKTFPKRTRLRIEGVEGDS</sequence>
<dbReference type="Proteomes" id="UP000177096">
    <property type="component" value="Unassembled WGS sequence"/>
</dbReference>
<accession>A0A1G2UHC8</accession>
<reference evidence="1 2" key="1">
    <citation type="journal article" date="2016" name="Nat. Commun.">
        <title>Thousands of microbial genomes shed light on interconnected biogeochemical processes in an aquifer system.</title>
        <authorList>
            <person name="Anantharaman K."/>
            <person name="Brown C.T."/>
            <person name="Hug L.A."/>
            <person name="Sharon I."/>
            <person name="Castelle C.J."/>
            <person name="Probst A.J."/>
            <person name="Thomas B.C."/>
            <person name="Singh A."/>
            <person name="Wilkins M.J."/>
            <person name="Karaoz U."/>
            <person name="Brodie E.L."/>
            <person name="Williams K.H."/>
            <person name="Hubbard S.S."/>
            <person name="Banfield J.F."/>
        </authorList>
    </citation>
    <scope>NUCLEOTIDE SEQUENCE [LARGE SCALE GENOMIC DNA]</scope>
</reference>
<organism evidence="1 2">
    <name type="scientific">Candidatus Zambryskibacteria bacterium RIFCSPLOWO2_02_FULL_39_14</name>
    <dbReference type="NCBI Taxonomy" id="1802769"/>
    <lineage>
        <taxon>Bacteria</taxon>
        <taxon>Candidatus Zambryskiibacteriota</taxon>
    </lineage>
</organism>
<name>A0A1G2UHC8_9BACT</name>
<evidence type="ECO:0000313" key="1">
    <source>
        <dbReference type="EMBL" id="OHB08837.1"/>
    </source>
</evidence>
<evidence type="ECO:0000313" key="2">
    <source>
        <dbReference type="Proteomes" id="UP000177096"/>
    </source>
</evidence>
<protein>
    <submittedName>
        <fullName evidence="1">Uncharacterized protein</fullName>
    </submittedName>
</protein>
<dbReference type="AlphaFoldDB" id="A0A1G2UHC8"/>
<gene>
    <name evidence="1" type="ORF">A3I86_02300</name>
</gene>
<comment type="caution">
    <text evidence="1">The sequence shown here is derived from an EMBL/GenBank/DDBJ whole genome shotgun (WGS) entry which is preliminary data.</text>
</comment>